<dbReference type="AlphaFoldDB" id="A0AAD7GZD9"/>
<evidence type="ECO:0000313" key="3">
    <source>
        <dbReference type="Proteomes" id="UP001221757"/>
    </source>
</evidence>
<reference evidence="2" key="1">
    <citation type="submission" date="2023-03" db="EMBL/GenBank/DDBJ databases">
        <title>Massive genome expansion in bonnet fungi (Mycena s.s.) driven by repeated elements and novel gene families across ecological guilds.</title>
        <authorList>
            <consortium name="Lawrence Berkeley National Laboratory"/>
            <person name="Harder C.B."/>
            <person name="Miyauchi S."/>
            <person name="Viragh M."/>
            <person name="Kuo A."/>
            <person name="Thoen E."/>
            <person name="Andreopoulos B."/>
            <person name="Lu D."/>
            <person name="Skrede I."/>
            <person name="Drula E."/>
            <person name="Henrissat B."/>
            <person name="Morin E."/>
            <person name="Kohler A."/>
            <person name="Barry K."/>
            <person name="LaButti K."/>
            <person name="Morin E."/>
            <person name="Salamov A."/>
            <person name="Lipzen A."/>
            <person name="Mereny Z."/>
            <person name="Hegedus B."/>
            <person name="Baldrian P."/>
            <person name="Stursova M."/>
            <person name="Weitz H."/>
            <person name="Taylor A."/>
            <person name="Grigoriev I.V."/>
            <person name="Nagy L.G."/>
            <person name="Martin F."/>
            <person name="Kauserud H."/>
        </authorList>
    </citation>
    <scope>NUCLEOTIDE SEQUENCE</scope>
    <source>
        <strain evidence="2">CBHHK067</strain>
    </source>
</reference>
<organism evidence="2 3">
    <name type="scientific">Mycena rosella</name>
    <name type="common">Pink bonnet</name>
    <name type="synonym">Agaricus rosellus</name>
    <dbReference type="NCBI Taxonomy" id="1033263"/>
    <lineage>
        <taxon>Eukaryota</taxon>
        <taxon>Fungi</taxon>
        <taxon>Dikarya</taxon>
        <taxon>Basidiomycota</taxon>
        <taxon>Agaricomycotina</taxon>
        <taxon>Agaricomycetes</taxon>
        <taxon>Agaricomycetidae</taxon>
        <taxon>Agaricales</taxon>
        <taxon>Marasmiineae</taxon>
        <taxon>Mycenaceae</taxon>
        <taxon>Mycena</taxon>
    </lineage>
</organism>
<protein>
    <submittedName>
        <fullName evidence="2">Uncharacterized protein</fullName>
    </submittedName>
</protein>
<evidence type="ECO:0000256" key="1">
    <source>
        <dbReference type="SAM" id="MobiDB-lite"/>
    </source>
</evidence>
<comment type="caution">
    <text evidence="2">The sequence shown here is derived from an EMBL/GenBank/DDBJ whole genome shotgun (WGS) entry which is preliminary data.</text>
</comment>
<gene>
    <name evidence="2" type="ORF">B0H17DRAFT_1191800</name>
</gene>
<name>A0AAD7GZD9_MYCRO</name>
<proteinExistence type="predicted"/>
<dbReference type="Proteomes" id="UP001221757">
    <property type="component" value="Unassembled WGS sequence"/>
</dbReference>
<sequence length="215" mass="24037">MELQYRGPDADEIRMYPPETRPNVSGPYLLFRYKFPLLLPRSPQFLPTTTRSNIYLKISLIRYLPTARAVDSASAIAMSASRVGHQRKCESHERELPPTPTPSINPWVWVPPLNILSWTPLLIFPFFVEMFNYMVYTAWKALKPDAPNPKPSKAQTTRSFSERMAEVRARMGDADIAQPAPAYTAAADNAAPGSDRFTAISSPSAPIAQAATARR</sequence>
<dbReference type="EMBL" id="JARKIE010000004">
    <property type="protein sequence ID" value="KAJ7708345.1"/>
    <property type="molecule type" value="Genomic_DNA"/>
</dbReference>
<keyword evidence="3" id="KW-1185">Reference proteome</keyword>
<feature type="region of interest" description="Disordered" evidence="1">
    <location>
        <begin position="194"/>
        <end position="215"/>
    </location>
</feature>
<accession>A0AAD7GZD9</accession>
<evidence type="ECO:0000313" key="2">
    <source>
        <dbReference type="EMBL" id="KAJ7708345.1"/>
    </source>
</evidence>